<sequence length="81" mass="9500">MSSKVLLLRRLGRVKETNRRWKKTVFKMDVGSQREQNSGPIIPQLSKYHVDDDTNRERDDEPVIPLVYGKPHTIIPELLLF</sequence>
<reference evidence="1 2" key="1">
    <citation type="submission" date="2020-12" db="EMBL/GenBank/DDBJ databases">
        <title>Concerted genomic and epigenomic changes stabilize Arabidopsis allopolyploids.</title>
        <authorList>
            <person name="Chen Z."/>
        </authorList>
    </citation>
    <scope>NUCLEOTIDE SEQUENCE [LARGE SCALE GENOMIC DNA]</scope>
    <source>
        <strain evidence="1">As9502</strain>
        <tissue evidence="1">Leaf</tissue>
    </source>
</reference>
<organism evidence="1 2">
    <name type="scientific">Arabidopsis suecica</name>
    <name type="common">Swedish thale-cress</name>
    <name type="synonym">Cardaminopsis suecica</name>
    <dbReference type="NCBI Taxonomy" id="45249"/>
    <lineage>
        <taxon>Eukaryota</taxon>
        <taxon>Viridiplantae</taxon>
        <taxon>Streptophyta</taxon>
        <taxon>Embryophyta</taxon>
        <taxon>Tracheophyta</taxon>
        <taxon>Spermatophyta</taxon>
        <taxon>Magnoliopsida</taxon>
        <taxon>eudicotyledons</taxon>
        <taxon>Gunneridae</taxon>
        <taxon>Pentapetalae</taxon>
        <taxon>rosids</taxon>
        <taxon>malvids</taxon>
        <taxon>Brassicales</taxon>
        <taxon>Brassicaceae</taxon>
        <taxon>Camelineae</taxon>
        <taxon>Arabidopsis</taxon>
    </lineage>
</organism>
<dbReference type="Proteomes" id="UP000694251">
    <property type="component" value="Chromosome 8"/>
</dbReference>
<dbReference type="AlphaFoldDB" id="A0A8T2BCM9"/>
<evidence type="ECO:0000313" key="2">
    <source>
        <dbReference type="Proteomes" id="UP000694251"/>
    </source>
</evidence>
<accession>A0A8T2BCM9</accession>
<evidence type="ECO:0000313" key="1">
    <source>
        <dbReference type="EMBL" id="KAG7583783.1"/>
    </source>
</evidence>
<protein>
    <submittedName>
        <fullName evidence="1">Uncharacterized protein</fullName>
    </submittedName>
</protein>
<keyword evidence="2" id="KW-1185">Reference proteome</keyword>
<dbReference type="EMBL" id="JAEFBJ010000008">
    <property type="protein sequence ID" value="KAG7583783.1"/>
    <property type="molecule type" value="Genomic_DNA"/>
</dbReference>
<comment type="caution">
    <text evidence="1">The sequence shown here is derived from an EMBL/GenBank/DDBJ whole genome shotgun (WGS) entry which is preliminary data.</text>
</comment>
<gene>
    <name evidence="1" type="ORF">ISN44_As08g032990</name>
</gene>
<proteinExistence type="predicted"/>
<name>A0A8T2BCM9_ARASU</name>